<dbReference type="SUPFAM" id="SSF57756">
    <property type="entry name" value="Retrovirus zinc finger-like domains"/>
    <property type="match status" value="1"/>
</dbReference>
<evidence type="ECO:0000256" key="1">
    <source>
        <dbReference type="PROSITE-ProRule" id="PRU00047"/>
    </source>
</evidence>
<keyword evidence="6" id="KW-1185">Reference proteome</keyword>
<evidence type="ECO:0000259" key="4">
    <source>
        <dbReference type="PROSITE" id="PS50158"/>
    </source>
</evidence>
<dbReference type="EMBL" id="BQNB010008929">
    <property type="protein sequence ID" value="GJS56343.1"/>
    <property type="molecule type" value="Genomic_DNA"/>
</dbReference>
<accession>A0ABQ4WU56</accession>
<dbReference type="InterPro" id="IPR001878">
    <property type="entry name" value="Znf_CCHC"/>
</dbReference>
<gene>
    <name evidence="5" type="ORF">Tco_0629705</name>
</gene>
<dbReference type="PROSITE" id="PS50158">
    <property type="entry name" value="ZF_CCHC"/>
    <property type="match status" value="1"/>
</dbReference>
<feature type="coiled-coil region" evidence="2">
    <location>
        <begin position="221"/>
        <end position="281"/>
    </location>
</feature>
<keyword evidence="2" id="KW-0175">Coiled coil</keyword>
<dbReference type="SMART" id="SM00343">
    <property type="entry name" value="ZnF_C2HC"/>
    <property type="match status" value="1"/>
</dbReference>
<reference evidence="5" key="1">
    <citation type="journal article" date="2022" name="Int. J. Mol. Sci.">
        <title>Draft Genome of Tanacetum Coccineum: Genomic Comparison of Closely Related Tanacetum-Family Plants.</title>
        <authorList>
            <person name="Yamashiro T."/>
            <person name="Shiraishi A."/>
            <person name="Nakayama K."/>
            <person name="Satake H."/>
        </authorList>
    </citation>
    <scope>NUCLEOTIDE SEQUENCE</scope>
</reference>
<feature type="compositionally biased region" description="Low complexity" evidence="3">
    <location>
        <begin position="57"/>
        <end position="71"/>
    </location>
</feature>
<name>A0ABQ4WU56_9ASTR</name>
<keyword evidence="1" id="KW-0479">Metal-binding</keyword>
<dbReference type="InterPro" id="IPR036875">
    <property type="entry name" value="Znf_CCHC_sf"/>
</dbReference>
<comment type="caution">
    <text evidence="5">The sequence shown here is derived from an EMBL/GenBank/DDBJ whole genome shotgun (WGS) entry which is preliminary data.</text>
</comment>
<evidence type="ECO:0000256" key="2">
    <source>
        <dbReference type="SAM" id="Coils"/>
    </source>
</evidence>
<evidence type="ECO:0000313" key="5">
    <source>
        <dbReference type="EMBL" id="GJS56343.1"/>
    </source>
</evidence>
<sequence length="417" mass="47773">MAFISLSFASQYPATNNQLRTSSNLRNQATIQDGRVTVQTVQGRQNQGYAGSGARSNATVTRGNRTRGTNTASQAKVIHCYNCQEEGHMARQCTKPKRPKNSTWLKEKAMLAEDFESMMVLDDEQMAFLADNKDTAPSASAVLMAKLSSYDSATLSKVPTYDNYLDNHVIDQNEQEMQYYKQLDFNNNPDIVITSDSNMISYEQYLSKTENTVDKENKTRNESLTTELARYKEQIKLFEERQQFDLNDREKYIDGQLRKVIVEKNAKVTDFKNQIHSLKQQLNATVESHMTLSTTIDVLKTESKVKEDKYLDELIELEKQKKALDNHATLSVIDSEETLELAEESILKMHARQNDLIMQEKNNNIAPIDYVALNKLSEHFVKHFVPQKQLFVEHAFWLPISKPISEIPPVQPEPFLK</sequence>
<dbReference type="Pfam" id="PF00098">
    <property type="entry name" value="zf-CCHC"/>
    <property type="match status" value="1"/>
</dbReference>
<evidence type="ECO:0000256" key="3">
    <source>
        <dbReference type="SAM" id="MobiDB-lite"/>
    </source>
</evidence>
<organism evidence="5 6">
    <name type="scientific">Tanacetum coccineum</name>
    <dbReference type="NCBI Taxonomy" id="301880"/>
    <lineage>
        <taxon>Eukaryota</taxon>
        <taxon>Viridiplantae</taxon>
        <taxon>Streptophyta</taxon>
        <taxon>Embryophyta</taxon>
        <taxon>Tracheophyta</taxon>
        <taxon>Spermatophyta</taxon>
        <taxon>Magnoliopsida</taxon>
        <taxon>eudicotyledons</taxon>
        <taxon>Gunneridae</taxon>
        <taxon>Pentapetalae</taxon>
        <taxon>asterids</taxon>
        <taxon>campanulids</taxon>
        <taxon>Asterales</taxon>
        <taxon>Asteraceae</taxon>
        <taxon>Asteroideae</taxon>
        <taxon>Anthemideae</taxon>
        <taxon>Anthemidinae</taxon>
        <taxon>Tanacetum</taxon>
    </lineage>
</organism>
<proteinExistence type="predicted"/>
<feature type="domain" description="CCHC-type" evidence="4">
    <location>
        <begin position="80"/>
        <end position="95"/>
    </location>
</feature>
<feature type="region of interest" description="Disordered" evidence="3">
    <location>
        <begin position="44"/>
        <end position="71"/>
    </location>
</feature>
<dbReference type="Gene3D" id="4.10.60.10">
    <property type="entry name" value="Zinc finger, CCHC-type"/>
    <property type="match status" value="1"/>
</dbReference>
<keyword evidence="1" id="KW-0862">Zinc</keyword>
<protein>
    <submittedName>
        <fullName evidence="5">Retrovirus-related pol polyprotein from transposon TNT 1-94</fullName>
    </submittedName>
</protein>
<keyword evidence="1" id="KW-0863">Zinc-finger</keyword>
<reference evidence="5" key="2">
    <citation type="submission" date="2022-01" db="EMBL/GenBank/DDBJ databases">
        <authorList>
            <person name="Yamashiro T."/>
            <person name="Shiraishi A."/>
            <person name="Satake H."/>
            <person name="Nakayama K."/>
        </authorList>
    </citation>
    <scope>NUCLEOTIDE SEQUENCE</scope>
</reference>
<evidence type="ECO:0000313" key="6">
    <source>
        <dbReference type="Proteomes" id="UP001151760"/>
    </source>
</evidence>
<dbReference type="Proteomes" id="UP001151760">
    <property type="component" value="Unassembled WGS sequence"/>
</dbReference>